<organism evidence="3 4">
    <name type="scientific">Heracleum sosnowskyi</name>
    <dbReference type="NCBI Taxonomy" id="360622"/>
    <lineage>
        <taxon>Eukaryota</taxon>
        <taxon>Viridiplantae</taxon>
        <taxon>Streptophyta</taxon>
        <taxon>Embryophyta</taxon>
        <taxon>Tracheophyta</taxon>
        <taxon>Spermatophyta</taxon>
        <taxon>Magnoliopsida</taxon>
        <taxon>eudicotyledons</taxon>
        <taxon>Gunneridae</taxon>
        <taxon>Pentapetalae</taxon>
        <taxon>asterids</taxon>
        <taxon>campanulids</taxon>
        <taxon>Apiales</taxon>
        <taxon>Apiaceae</taxon>
        <taxon>Apioideae</taxon>
        <taxon>apioid superclade</taxon>
        <taxon>Tordylieae</taxon>
        <taxon>Tordyliinae</taxon>
        <taxon>Heracleum</taxon>
    </lineage>
</organism>
<evidence type="ECO:0000259" key="2">
    <source>
        <dbReference type="Pfam" id="PF26133"/>
    </source>
</evidence>
<feature type="compositionally biased region" description="Basic and acidic residues" evidence="1">
    <location>
        <begin position="93"/>
        <end position="112"/>
    </location>
</feature>
<dbReference type="InterPro" id="IPR058352">
    <property type="entry name" value="DUF8039"/>
</dbReference>
<feature type="region of interest" description="Disordered" evidence="1">
    <location>
        <begin position="84"/>
        <end position="146"/>
    </location>
</feature>
<feature type="domain" description="DUF8039" evidence="2">
    <location>
        <begin position="2"/>
        <end position="80"/>
    </location>
</feature>
<feature type="compositionally biased region" description="Basic residues" evidence="1">
    <location>
        <begin position="128"/>
        <end position="146"/>
    </location>
</feature>
<comment type="caution">
    <text evidence="3">The sequence shown here is derived from an EMBL/GenBank/DDBJ whole genome shotgun (WGS) entry which is preliminary data.</text>
</comment>
<dbReference type="PANTHER" id="PTHR33018:SF34">
    <property type="entry name" value="OS02G0472350 PROTEIN"/>
    <property type="match status" value="1"/>
</dbReference>
<evidence type="ECO:0000256" key="1">
    <source>
        <dbReference type="SAM" id="MobiDB-lite"/>
    </source>
</evidence>
<keyword evidence="4" id="KW-1185">Reference proteome</keyword>
<reference evidence="3" key="2">
    <citation type="submission" date="2023-05" db="EMBL/GenBank/DDBJ databases">
        <authorList>
            <person name="Schelkunov M.I."/>
        </authorList>
    </citation>
    <scope>NUCLEOTIDE SEQUENCE</scope>
    <source>
        <strain evidence="3">Hsosn_3</strain>
        <tissue evidence="3">Leaf</tissue>
    </source>
</reference>
<proteinExistence type="predicted"/>
<sequence>MKCTLYMLNLNNPVARGTAILSDQKGQTIHEVPLQDDCYRVSVDEVVKGAAFLPYEAGDMRTVEDALGSFVAWPKNLIKIIDHQVPNPTANGKGEEHSATQAKEEHSADQVKEKKRCNTITGSPVTRSKAKANKADKLRKKRKLVV</sequence>
<dbReference type="Proteomes" id="UP001237642">
    <property type="component" value="Unassembled WGS sequence"/>
</dbReference>
<protein>
    <recommendedName>
        <fullName evidence="2">DUF8039 domain-containing protein</fullName>
    </recommendedName>
</protein>
<dbReference type="PANTHER" id="PTHR33018">
    <property type="entry name" value="OS10G0338966 PROTEIN-RELATED"/>
    <property type="match status" value="1"/>
</dbReference>
<accession>A0AAD8H5C2</accession>
<evidence type="ECO:0000313" key="4">
    <source>
        <dbReference type="Proteomes" id="UP001237642"/>
    </source>
</evidence>
<reference evidence="3" key="1">
    <citation type="submission" date="2023-02" db="EMBL/GenBank/DDBJ databases">
        <title>Genome of toxic invasive species Heracleum sosnowskyi carries increased number of genes despite the absence of recent whole-genome duplications.</title>
        <authorList>
            <person name="Schelkunov M."/>
            <person name="Shtratnikova V."/>
            <person name="Makarenko M."/>
            <person name="Klepikova A."/>
            <person name="Omelchenko D."/>
            <person name="Novikova G."/>
            <person name="Obukhova E."/>
            <person name="Bogdanov V."/>
            <person name="Penin A."/>
            <person name="Logacheva M."/>
        </authorList>
    </citation>
    <scope>NUCLEOTIDE SEQUENCE</scope>
    <source>
        <strain evidence="3">Hsosn_3</strain>
        <tissue evidence="3">Leaf</tissue>
    </source>
</reference>
<gene>
    <name evidence="3" type="ORF">POM88_045110</name>
</gene>
<evidence type="ECO:0000313" key="3">
    <source>
        <dbReference type="EMBL" id="KAK1360636.1"/>
    </source>
</evidence>
<dbReference type="Pfam" id="PF26133">
    <property type="entry name" value="DUF8039"/>
    <property type="match status" value="1"/>
</dbReference>
<dbReference type="AlphaFoldDB" id="A0AAD8H5C2"/>
<dbReference type="EMBL" id="JAUIZM010000010">
    <property type="protein sequence ID" value="KAK1360636.1"/>
    <property type="molecule type" value="Genomic_DNA"/>
</dbReference>
<name>A0AAD8H5C2_9APIA</name>